<evidence type="ECO:0000313" key="1">
    <source>
        <dbReference type="EMBL" id="CAH1417217.1"/>
    </source>
</evidence>
<reference evidence="1 2" key="1">
    <citation type="submission" date="2022-01" db="EMBL/GenBank/DDBJ databases">
        <authorList>
            <person name="Xiong W."/>
            <person name="Schranz E."/>
        </authorList>
    </citation>
    <scope>NUCLEOTIDE SEQUENCE [LARGE SCALE GENOMIC DNA]</scope>
</reference>
<name>A0AAU9LSA5_9ASTR</name>
<evidence type="ECO:0000313" key="2">
    <source>
        <dbReference type="Proteomes" id="UP001157418"/>
    </source>
</evidence>
<organism evidence="1 2">
    <name type="scientific">Lactuca virosa</name>
    <dbReference type="NCBI Taxonomy" id="75947"/>
    <lineage>
        <taxon>Eukaryota</taxon>
        <taxon>Viridiplantae</taxon>
        <taxon>Streptophyta</taxon>
        <taxon>Embryophyta</taxon>
        <taxon>Tracheophyta</taxon>
        <taxon>Spermatophyta</taxon>
        <taxon>Magnoliopsida</taxon>
        <taxon>eudicotyledons</taxon>
        <taxon>Gunneridae</taxon>
        <taxon>Pentapetalae</taxon>
        <taxon>asterids</taxon>
        <taxon>campanulids</taxon>
        <taxon>Asterales</taxon>
        <taxon>Asteraceae</taxon>
        <taxon>Cichorioideae</taxon>
        <taxon>Cichorieae</taxon>
        <taxon>Lactucinae</taxon>
        <taxon>Lactuca</taxon>
    </lineage>
</organism>
<keyword evidence="2" id="KW-1185">Reference proteome</keyword>
<dbReference type="EMBL" id="CAKMRJ010000002">
    <property type="protein sequence ID" value="CAH1417217.1"/>
    <property type="molecule type" value="Genomic_DNA"/>
</dbReference>
<accession>A0AAU9LSA5</accession>
<protein>
    <submittedName>
        <fullName evidence="1">Uncharacterized protein</fullName>
    </submittedName>
</protein>
<comment type="caution">
    <text evidence="1">The sequence shown here is derived from an EMBL/GenBank/DDBJ whole genome shotgun (WGS) entry which is preliminary data.</text>
</comment>
<sequence>MTEECKDSIVSAQQQGIRGNDLAKDTEVVESSTVVGVAATTQHGIEVVVEFKTVDHPTELLDHDRPTTHCLNLQFLMCLLLVNFLS</sequence>
<gene>
    <name evidence="1" type="ORF">LVIROSA_LOCUS4919</name>
</gene>
<dbReference type="Proteomes" id="UP001157418">
    <property type="component" value="Unassembled WGS sequence"/>
</dbReference>
<dbReference type="AlphaFoldDB" id="A0AAU9LSA5"/>
<proteinExistence type="predicted"/>